<comment type="catalytic activity">
    <reaction evidence="12">
        <text>4 Fe(2+) + O2 + 4 H(+) = 4 Fe(3+) + 2 H2O</text>
        <dbReference type="Rhea" id="RHEA:11148"/>
        <dbReference type="ChEBI" id="CHEBI:15377"/>
        <dbReference type="ChEBI" id="CHEBI:15378"/>
        <dbReference type="ChEBI" id="CHEBI:15379"/>
        <dbReference type="ChEBI" id="CHEBI:29033"/>
        <dbReference type="ChEBI" id="CHEBI:29034"/>
        <dbReference type="EC" id="1.16.3.1"/>
    </reaction>
</comment>
<proteinExistence type="inferred from homology"/>
<dbReference type="SMART" id="SM01219">
    <property type="entry name" value="Frataxin_Cyay"/>
    <property type="match status" value="1"/>
</dbReference>
<dbReference type="PANTHER" id="PTHR16821">
    <property type="entry name" value="FRATAXIN"/>
    <property type="match status" value="1"/>
</dbReference>
<dbReference type="GO" id="GO:0016226">
    <property type="term" value="P:iron-sulfur cluster assembly"/>
    <property type="evidence" value="ECO:0007669"/>
    <property type="project" value="InterPro"/>
</dbReference>
<evidence type="ECO:0000256" key="9">
    <source>
        <dbReference type="ARBA" id="ARBA00023004"/>
    </source>
</evidence>
<dbReference type="PROSITE" id="PS01344">
    <property type="entry name" value="FRATAXIN_1"/>
    <property type="match status" value="1"/>
</dbReference>
<evidence type="ECO:0000256" key="6">
    <source>
        <dbReference type="ARBA" id="ARBA00022496"/>
    </source>
</evidence>
<dbReference type="GO" id="GO:0051537">
    <property type="term" value="F:2 iron, 2 sulfur cluster binding"/>
    <property type="evidence" value="ECO:0007669"/>
    <property type="project" value="TreeGrafter"/>
</dbReference>
<dbReference type="Proteomes" id="UP000799766">
    <property type="component" value="Unassembled WGS sequence"/>
</dbReference>
<dbReference type="OrthoDB" id="1897642at2759"/>
<evidence type="ECO:0000313" key="15">
    <source>
        <dbReference type="Proteomes" id="UP000799766"/>
    </source>
</evidence>
<dbReference type="InterPro" id="IPR036524">
    <property type="entry name" value="Frataxin/CyaY_sf"/>
</dbReference>
<evidence type="ECO:0000256" key="7">
    <source>
        <dbReference type="ARBA" id="ARBA00022946"/>
    </source>
</evidence>
<dbReference type="GO" id="GO:0006826">
    <property type="term" value="P:iron ion transport"/>
    <property type="evidence" value="ECO:0007669"/>
    <property type="project" value="UniProtKB-KW"/>
</dbReference>
<comment type="similarity">
    <text evidence="2">Belongs to the frataxin family.</text>
</comment>
<keyword evidence="8" id="KW-0560">Oxidoreductase</keyword>
<organism evidence="14 15">
    <name type="scientific">Lineolata rhizophorae</name>
    <dbReference type="NCBI Taxonomy" id="578093"/>
    <lineage>
        <taxon>Eukaryota</taxon>
        <taxon>Fungi</taxon>
        <taxon>Dikarya</taxon>
        <taxon>Ascomycota</taxon>
        <taxon>Pezizomycotina</taxon>
        <taxon>Dothideomycetes</taxon>
        <taxon>Dothideomycetes incertae sedis</taxon>
        <taxon>Lineolatales</taxon>
        <taxon>Lineolataceae</taxon>
        <taxon>Lineolata</taxon>
    </lineage>
</organism>
<dbReference type="EC" id="1.16.3.1" evidence="3"/>
<dbReference type="PANTHER" id="PTHR16821:SF2">
    <property type="entry name" value="FRATAXIN, MITOCHONDRIAL"/>
    <property type="match status" value="1"/>
</dbReference>
<comment type="subcellular location">
    <subcellularLocation>
        <location evidence="1">Mitochondrion</location>
    </subcellularLocation>
</comment>
<name>A0A6A6P8R3_9PEZI</name>
<keyword evidence="11" id="KW-0496">Mitochondrion</keyword>
<dbReference type="GO" id="GO:0004322">
    <property type="term" value="F:ferroxidase activity"/>
    <property type="evidence" value="ECO:0007669"/>
    <property type="project" value="UniProtKB-EC"/>
</dbReference>
<evidence type="ECO:0000256" key="13">
    <source>
        <dbReference type="SAM" id="MobiDB-lite"/>
    </source>
</evidence>
<dbReference type="GO" id="GO:0008198">
    <property type="term" value="F:ferrous iron binding"/>
    <property type="evidence" value="ECO:0007669"/>
    <property type="project" value="TreeGrafter"/>
</dbReference>
<dbReference type="InterPro" id="IPR020895">
    <property type="entry name" value="Frataxin_CS"/>
</dbReference>
<keyword evidence="9" id="KW-0408">Iron</keyword>
<evidence type="ECO:0000256" key="4">
    <source>
        <dbReference type="ARBA" id="ARBA00022434"/>
    </source>
</evidence>
<keyword evidence="7" id="KW-0809">Transit peptide</keyword>
<evidence type="ECO:0000256" key="8">
    <source>
        <dbReference type="ARBA" id="ARBA00023002"/>
    </source>
</evidence>
<dbReference type="GO" id="GO:0006879">
    <property type="term" value="P:intracellular iron ion homeostasis"/>
    <property type="evidence" value="ECO:0007669"/>
    <property type="project" value="UniProtKB-KW"/>
</dbReference>
<dbReference type="NCBIfam" id="TIGR03421">
    <property type="entry name" value="FeS_CyaY"/>
    <property type="match status" value="1"/>
</dbReference>
<dbReference type="InterPro" id="IPR002908">
    <property type="entry name" value="Frataxin/CyaY"/>
</dbReference>
<dbReference type="AlphaFoldDB" id="A0A6A6P8R3"/>
<dbReference type="EMBL" id="MU001673">
    <property type="protein sequence ID" value="KAF2460256.1"/>
    <property type="molecule type" value="Genomic_DNA"/>
</dbReference>
<evidence type="ECO:0000256" key="10">
    <source>
        <dbReference type="ARBA" id="ARBA00023065"/>
    </source>
</evidence>
<accession>A0A6A6P8R3</accession>
<dbReference type="GO" id="GO:0034986">
    <property type="term" value="F:iron chaperone activity"/>
    <property type="evidence" value="ECO:0007669"/>
    <property type="project" value="TreeGrafter"/>
</dbReference>
<dbReference type="SUPFAM" id="SSF55387">
    <property type="entry name" value="Frataxin/Nqo15-like"/>
    <property type="match status" value="1"/>
</dbReference>
<dbReference type="GO" id="GO:0008199">
    <property type="term" value="F:ferric iron binding"/>
    <property type="evidence" value="ECO:0007669"/>
    <property type="project" value="InterPro"/>
</dbReference>
<protein>
    <recommendedName>
        <fullName evidence="3">ferroxidase</fullName>
        <ecNumber evidence="3">1.16.3.1</ecNumber>
    </recommendedName>
</protein>
<evidence type="ECO:0000256" key="12">
    <source>
        <dbReference type="ARBA" id="ARBA00047990"/>
    </source>
</evidence>
<dbReference type="Pfam" id="PF01491">
    <property type="entry name" value="Frataxin_Cyay"/>
    <property type="match status" value="1"/>
</dbReference>
<dbReference type="GO" id="GO:0005739">
    <property type="term" value="C:mitochondrion"/>
    <property type="evidence" value="ECO:0007669"/>
    <property type="project" value="UniProtKB-SubCell"/>
</dbReference>
<gene>
    <name evidence="14" type="ORF">BDY21DRAFT_280795</name>
</gene>
<evidence type="ECO:0000256" key="5">
    <source>
        <dbReference type="ARBA" id="ARBA00022448"/>
    </source>
</evidence>
<keyword evidence="6" id="KW-0410">Iron transport</keyword>
<reference evidence="14" key="1">
    <citation type="journal article" date="2020" name="Stud. Mycol.">
        <title>101 Dothideomycetes genomes: a test case for predicting lifestyles and emergence of pathogens.</title>
        <authorList>
            <person name="Haridas S."/>
            <person name="Albert R."/>
            <person name="Binder M."/>
            <person name="Bloem J."/>
            <person name="Labutti K."/>
            <person name="Salamov A."/>
            <person name="Andreopoulos B."/>
            <person name="Baker S."/>
            <person name="Barry K."/>
            <person name="Bills G."/>
            <person name="Bluhm B."/>
            <person name="Cannon C."/>
            <person name="Castanera R."/>
            <person name="Culley D."/>
            <person name="Daum C."/>
            <person name="Ezra D."/>
            <person name="Gonzalez J."/>
            <person name="Henrissat B."/>
            <person name="Kuo A."/>
            <person name="Liang C."/>
            <person name="Lipzen A."/>
            <person name="Lutzoni F."/>
            <person name="Magnuson J."/>
            <person name="Mondo S."/>
            <person name="Nolan M."/>
            <person name="Ohm R."/>
            <person name="Pangilinan J."/>
            <person name="Park H.-J."/>
            <person name="Ramirez L."/>
            <person name="Alfaro M."/>
            <person name="Sun H."/>
            <person name="Tritt A."/>
            <person name="Yoshinaga Y."/>
            <person name="Zwiers L.-H."/>
            <person name="Turgeon B."/>
            <person name="Goodwin S."/>
            <person name="Spatafora J."/>
            <person name="Crous P."/>
            <person name="Grigoriev I."/>
        </authorList>
    </citation>
    <scope>NUCLEOTIDE SEQUENCE</scope>
    <source>
        <strain evidence="14">ATCC 16933</strain>
    </source>
</reference>
<feature type="region of interest" description="Disordered" evidence="13">
    <location>
        <begin position="1"/>
        <end position="25"/>
    </location>
</feature>
<dbReference type="FunFam" id="3.30.920.10:FF:000004">
    <property type="entry name" value="Mitochondrial chaperone Frataxin"/>
    <property type="match status" value="1"/>
</dbReference>
<evidence type="ECO:0000256" key="1">
    <source>
        <dbReference type="ARBA" id="ARBA00004173"/>
    </source>
</evidence>
<evidence type="ECO:0000256" key="11">
    <source>
        <dbReference type="ARBA" id="ARBA00023128"/>
    </source>
</evidence>
<dbReference type="InterPro" id="IPR017789">
    <property type="entry name" value="Frataxin"/>
</dbReference>
<dbReference type="PROSITE" id="PS50810">
    <property type="entry name" value="FRATAXIN_2"/>
    <property type="match status" value="1"/>
</dbReference>
<dbReference type="NCBIfam" id="TIGR03422">
    <property type="entry name" value="mito_frataxin"/>
    <property type="match status" value="1"/>
</dbReference>
<evidence type="ECO:0000313" key="14">
    <source>
        <dbReference type="EMBL" id="KAF2460256.1"/>
    </source>
</evidence>
<evidence type="ECO:0000256" key="3">
    <source>
        <dbReference type="ARBA" id="ARBA00013107"/>
    </source>
</evidence>
<keyword evidence="10" id="KW-0406">Ion transport</keyword>
<keyword evidence="5" id="KW-0813">Transport</keyword>
<keyword evidence="15" id="KW-1185">Reference proteome</keyword>
<sequence>MPPPAPEDADKEGNTTPAGEPKAVQPAEISYEEYHELADGFLEELQGKLEEVQERSEGLEVEFAAGVLTIDTQQGTYVINKQPPNKQIWLSSPLTGPKRYDWVVQGESMHEKEGGGVGGWIYLRDGSSLAQLLKKELNINVERDE</sequence>
<evidence type="ECO:0000256" key="2">
    <source>
        <dbReference type="ARBA" id="ARBA00008183"/>
    </source>
</evidence>
<dbReference type="Gene3D" id="3.30.920.10">
    <property type="entry name" value="Frataxin/CyaY"/>
    <property type="match status" value="1"/>
</dbReference>
<keyword evidence="4" id="KW-0409">Iron storage</keyword>